<evidence type="ECO:0000256" key="2">
    <source>
        <dbReference type="ARBA" id="ARBA00023157"/>
    </source>
</evidence>
<evidence type="ECO:0000256" key="3">
    <source>
        <dbReference type="RuleBase" id="RU364104"/>
    </source>
</evidence>
<dbReference type="PANTHER" id="PTHR22977">
    <property type="entry name" value="COX ASSEMBLY MITOCHONDRIAL PROTEIN"/>
    <property type="match status" value="1"/>
</dbReference>
<gene>
    <name evidence="4" type="primary">CMC1</name>
    <name evidence="4" type="ORF">Anas_01867</name>
</gene>
<keyword evidence="2" id="KW-1015">Disulfide bond</keyword>
<dbReference type="GO" id="GO:0005739">
    <property type="term" value="C:mitochondrion"/>
    <property type="evidence" value="ECO:0007669"/>
    <property type="project" value="UniProtKB-SubCell"/>
</dbReference>
<comment type="caution">
    <text evidence="4">The sequence shown here is derived from an EMBL/GenBank/DDBJ whole genome shotgun (WGS) entry which is preliminary data.</text>
</comment>
<dbReference type="AlphaFoldDB" id="A0A5N5SV10"/>
<evidence type="ECO:0000313" key="5">
    <source>
        <dbReference type="Proteomes" id="UP000326759"/>
    </source>
</evidence>
<dbReference type="InterPro" id="IPR013892">
    <property type="entry name" value="Cyt_c_biogenesis_Cmc1-like"/>
</dbReference>
<dbReference type="Pfam" id="PF08583">
    <property type="entry name" value="Cmc1"/>
    <property type="match status" value="1"/>
</dbReference>
<evidence type="ECO:0000313" key="4">
    <source>
        <dbReference type="EMBL" id="KAB7498056.1"/>
    </source>
</evidence>
<comment type="subcellular location">
    <subcellularLocation>
        <location evidence="3">Mitochondrion</location>
    </subcellularLocation>
</comment>
<reference evidence="4 5" key="1">
    <citation type="journal article" date="2019" name="PLoS Biol.">
        <title>Sex chromosomes control vertical transmission of feminizing Wolbachia symbionts in an isopod.</title>
        <authorList>
            <person name="Becking T."/>
            <person name="Chebbi M.A."/>
            <person name="Giraud I."/>
            <person name="Moumen B."/>
            <person name="Laverre T."/>
            <person name="Caubet Y."/>
            <person name="Peccoud J."/>
            <person name="Gilbert C."/>
            <person name="Cordaux R."/>
        </authorList>
    </citation>
    <scope>NUCLEOTIDE SEQUENCE [LARGE SCALE GENOMIC DNA]</scope>
    <source>
        <strain evidence="4">ANa2</strain>
        <tissue evidence="4">Whole body excluding digestive tract and cuticle</tissue>
    </source>
</reference>
<keyword evidence="5" id="KW-1185">Reference proteome</keyword>
<dbReference type="Proteomes" id="UP000326759">
    <property type="component" value="Unassembled WGS sequence"/>
</dbReference>
<dbReference type="PROSITE" id="PS51808">
    <property type="entry name" value="CHCH"/>
    <property type="match status" value="1"/>
</dbReference>
<name>A0A5N5SV10_9CRUS</name>
<comment type="similarity">
    <text evidence="1 3">Belongs to the CMC family.</text>
</comment>
<dbReference type="PANTHER" id="PTHR22977:SF5">
    <property type="entry name" value="COX ASSEMBLY MITOCHONDRIAL PROTEIN HOMOLOG"/>
    <property type="match status" value="1"/>
</dbReference>
<proteinExistence type="inferred from homology"/>
<protein>
    <recommendedName>
        <fullName evidence="3">COX assembly mitochondrial protein</fullName>
    </recommendedName>
</protein>
<dbReference type="OrthoDB" id="6224010at2759"/>
<organism evidence="4 5">
    <name type="scientific">Armadillidium nasatum</name>
    <dbReference type="NCBI Taxonomy" id="96803"/>
    <lineage>
        <taxon>Eukaryota</taxon>
        <taxon>Metazoa</taxon>
        <taxon>Ecdysozoa</taxon>
        <taxon>Arthropoda</taxon>
        <taxon>Crustacea</taxon>
        <taxon>Multicrustacea</taxon>
        <taxon>Malacostraca</taxon>
        <taxon>Eumalacostraca</taxon>
        <taxon>Peracarida</taxon>
        <taxon>Isopoda</taxon>
        <taxon>Oniscidea</taxon>
        <taxon>Crinocheta</taxon>
        <taxon>Armadillidiidae</taxon>
        <taxon>Armadillidium</taxon>
    </lineage>
</organism>
<keyword evidence="3" id="KW-0496">Mitochondrion</keyword>
<sequence>MSTLENDISQKDRLYSKLKGGPHGLGDPEDKTLRKVEIDVMIPKKMKSIAHEEKCVEQFAKFRECCKATNLTLVFKCRKENTALKSCLERWYYDDDFRERCTQEYLQERSEFRRTGITKKQKKRLESSGF</sequence>
<dbReference type="EMBL" id="SEYY01019641">
    <property type="protein sequence ID" value="KAB7498056.1"/>
    <property type="molecule type" value="Genomic_DNA"/>
</dbReference>
<evidence type="ECO:0000256" key="1">
    <source>
        <dbReference type="ARBA" id="ARBA00007347"/>
    </source>
</evidence>
<accession>A0A5N5SV10</accession>